<proteinExistence type="inferred from homology"/>
<feature type="compositionally biased region" description="Polar residues" evidence="5">
    <location>
        <begin position="32"/>
        <end position="49"/>
    </location>
</feature>
<protein>
    <submittedName>
        <fullName evidence="7">Iron ABC transporter substrate-binding protein</fullName>
    </submittedName>
</protein>
<keyword evidence="2" id="KW-0410">Iron transport</keyword>
<feature type="chain" id="PRO_5039653680" evidence="6">
    <location>
        <begin position="29"/>
        <end position="359"/>
    </location>
</feature>
<evidence type="ECO:0000256" key="2">
    <source>
        <dbReference type="ARBA" id="ARBA00022496"/>
    </source>
</evidence>
<accession>A0A419SH69</accession>
<dbReference type="EMBL" id="MCHY01000009">
    <property type="protein sequence ID" value="RKD23130.1"/>
    <property type="molecule type" value="Genomic_DNA"/>
</dbReference>
<dbReference type="GO" id="GO:0030288">
    <property type="term" value="C:outer membrane-bounded periplasmic space"/>
    <property type="evidence" value="ECO:0007669"/>
    <property type="project" value="TreeGrafter"/>
</dbReference>
<keyword evidence="4" id="KW-0408">Iron</keyword>
<dbReference type="PANTHER" id="PTHR30006:SF15">
    <property type="entry name" value="IRON-UTILIZATION PERIPLASMIC PROTEIN"/>
    <property type="match status" value="1"/>
</dbReference>
<dbReference type="PIRSF" id="PIRSF002825">
    <property type="entry name" value="CfbpA"/>
    <property type="match status" value="1"/>
</dbReference>
<evidence type="ECO:0000256" key="3">
    <source>
        <dbReference type="ARBA" id="ARBA00022729"/>
    </source>
</evidence>
<dbReference type="PANTHER" id="PTHR30006">
    <property type="entry name" value="THIAMINE-BINDING PERIPLASMIC PROTEIN-RELATED"/>
    <property type="match status" value="1"/>
</dbReference>
<dbReference type="SUPFAM" id="SSF53850">
    <property type="entry name" value="Periplasmic binding protein-like II"/>
    <property type="match status" value="1"/>
</dbReference>
<evidence type="ECO:0000313" key="7">
    <source>
        <dbReference type="EMBL" id="RKD23130.1"/>
    </source>
</evidence>
<dbReference type="PROSITE" id="PS51257">
    <property type="entry name" value="PROKAR_LIPOPROTEIN"/>
    <property type="match status" value="1"/>
</dbReference>
<dbReference type="OrthoDB" id="9769319at2"/>
<comment type="caution">
    <text evidence="7">The sequence shown here is derived from an EMBL/GenBank/DDBJ whole genome shotgun (WGS) entry which is preliminary data.</text>
</comment>
<gene>
    <name evidence="7" type="ORF">BEP19_12995</name>
</gene>
<keyword evidence="2" id="KW-0813">Transport</keyword>
<evidence type="ECO:0000256" key="1">
    <source>
        <dbReference type="ARBA" id="ARBA00008520"/>
    </source>
</evidence>
<feature type="signal peptide" evidence="6">
    <location>
        <begin position="1"/>
        <end position="28"/>
    </location>
</feature>
<dbReference type="GO" id="GO:0006826">
    <property type="term" value="P:iron ion transport"/>
    <property type="evidence" value="ECO:0007669"/>
    <property type="project" value="UniProtKB-KW"/>
</dbReference>
<keyword evidence="3 6" id="KW-0732">Signal</keyword>
<dbReference type="InterPro" id="IPR026045">
    <property type="entry name" value="Ferric-bd"/>
</dbReference>
<keyword evidence="8" id="KW-1185">Reference proteome</keyword>
<feature type="binding site" evidence="4">
    <location>
        <position position="244"/>
    </location>
    <ligand>
        <name>Fe cation</name>
        <dbReference type="ChEBI" id="CHEBI:24875"/>
    </ligand>
</feature>
<dbReference type="RefSeq" id="WP_120190619.1">
    <property type="nucleotide sequence ID" value="NZ_MCHY01000009.1"/>
</dbReference>
<dbReference type="GO" id="GO:0046872">
    <property type="term" value="F:metal ion binding"/>
    <property type="evidence" value="ECO:0007669"/>
    <property type="project" value="UniProtKB-KW"/>
</dbReference>
<evidence type="ECO:0000256" key="4">
    <source>
        <dbReference type="PIRSR" id="PIRSR002825-1"/>
    </source>
</evidence>
<evidence type="ECO:0000256" key="5">
    <source>
        <dbReference type="SAM" id="MobiDB-lite"/>
    </source>
</evidence>
<dbReference type="Pfam" id="PF13343">
    <property type="entry name" value="SBP_bac_6"/>
    <property type="match status" value="1"/>
</dbReference>
<comment type="similarity">
    <text evidence="1">Belongs to the bacterial solute-binding protein 1 family.</text>
</comment>
<reference evidence="7 8" key="1">
    <citation type="submission" date="2016-08" db="EMBL/GenBank/DDBJ databases">
        <title>Novel Firmicute Genomes.</title>
        <authorList>
            <person name="Poppleton D.I."/>
            <person name="Gribaldo S."/>
        </authorList>
    </citation>
    <scope>NUCLEOTIDE SEQUENCE [LARGE SCALE GENOMIC DNA]</scope>
    <source>
        <strain evidence="7 8">RAOx-1</strain>
    </source>
</reference>
<keyword evidence="4" id="KW-0479">Metal-binding</keyword>
<name>A0A419SH69_9BACL</name>
<evidence type="ECO:0000313" key="8">
    <source>
        <dbReference type="Proteomes" id="UP000284219"/>
    </source>
</evidence>
<feature type="binding site" evidence="4">
    <location>
        <position position="245"/>
    </location>
    <ligand>
        <name>Fe cation</name>
        <dbReference type="ChEBI" id="CHEBI:24875"/>
    </ligand>
</feature>
<feature type="binding site" evidence="4">
    <location>
        <position position="108"/>
    </location>
    <ligand>
        <name>Fe cation</name>
        <dbReference type="ChEBI" id="CHEBI:24875"/>
    </ligand>
</feature>
<evidence type="ECO:0000256" key="6">
    <source>
        <dbReference type="SAM" id="SignalP"/>
    </source>
</evidence>
<sequence length="359" mass="39232">MKAFKFTRSSIFASILAVLFVTSLTACGGGNADQQGNKDGNSDGATSEEQTTLTLYNGQHKDATIALIEAFEKETGIKVVSREGSSNELAHQIVEEGDKSPADLIYTEETTPLFMLAERDLLEKIDDPALEPIPAEYRDPNGNWTGLLARSRVVAYNPELIDEADLPKSALDFAKPEWKDKVAFVPSSGAFQMQLSALIKTEGKETAKAYLEGLKEHGKIYKKNKMALEAVERGEIAVALINNYYWDQEAREKGAENMNSKLYFFGTHDIGDMVSVSGVAILKSSKHKEAAQKFIEFATGEAGQQVLTDVSAQYPLNQKVDTHGLKPFSELTPPNGTLDLGEFSNGEATLDLLQEVGLL</sequence>
<feature type="binding site" evidence="4">
    <location>
        <position position="60"/>
    </location>
    <ligand>
        <name>Fe cation</name>
        <dbReference type="ChEBI" id="CHEBI:24875"/>
    </ligand>
</feature>
<dbReference type="Gene3D" id="3.40.190.10">
    <property type="entry name" value="Periplasmic binding protein-like II"/>
    <property type="match status" value="2"/>
</dbReference>
<feature type="region of interest" description="Disordered" evidence="5">
    <location>
        <begin position="30"/>
        <end position="49"/>
    </location>
</feature>
<keyword evidence="2" id="KW-0406">Ion transport</keyword>
<dbReference type="AlphaFoldDB" id="A0A419SH69"/>
<organism evidence="7 8">
    <name type="scientific">Ammoniphilus oxalaticus</name>
    <dbReference type="NCBI Taxonomy" id="66863"/>
    <lineage>
        <taxon>Bacteria</taxon>
        <taxon>Bacillati</taxon>
        <taxon>Bacillota</taxon>
        <taxon>Bacilli</taxon>
        <taxon>Bacillales</taxon>
        <taxon>Paenibacillaceae</taxon>
        <taxon>Aneurinibacillus group</taxon>
        <taxon>Ammoniphilus</taxon>
    </lineage>
</organism>
<dbReference type="Proteomes" id="UP000284219">
    <property type="component" value="Unassembled WGS sequence"/>
</dbReference>